<dbReference type="Proteomes" id="UP000742786">
    <property type="component" value="Unassembled WGS sequence"/>
</dbReference>
<keyword evidence="2" id="KW-1133">Transmembrane helix</keyword>
<evidence type="ECO:0000256" key="2">
    <source>
        <dbReference type="SAM" id="Phobius"/>
    </source>
</evidence>
<keyword evidence="2" id="KW-0472">Membrane</keyword>
<name>A0A916J5G2_9PROT</name>
<proteinExistence type="predicted"/>
<evidence type="ECO:0000313" key="3">
    <source>
        <dbReference type="EMBL" id="CAG4884297.1"/>
    </source>
</evidence>
<protein>
    <submittedName>
        <fullName evidence="3">Uncharacterized protein</fullName>
    </submittedName>
</protein>
<dbReference type="InterPro" id="IPR046703">
    <property type="entry name" value="DUF6776"/>
</dbReference>
<keyword evidence="2" id="KW-0812">Transmembrane</keyword>
<organism evidence="3 4">
    <name type="scientific">Georgfuchsia toluolica</name>
    <dbReference type="NCBI Taxonomy" id="424218"/>
    <lineage>
        <taxon>Bacteria</taxon>
        <taxon>Pseudomonadati</taxon>
        <taxon>Pseudomonadota</taxon>
        <taxon>Betaproteobacteria</taxon>
        <taxon>Nitrosomonadales</taxon>
        <taxon>Sterolibacteriaceae</taxon>
        <taxon>Georgfuchsia</taxon>
    </lineage>
</organism>
<evidence type="ECO:0000313" key="4">
    <source>
        <dbReference type="Proteomes" id="UP000742786"/>
    </source>
</evidence>
<feature type="transmembrane region" description="Helical" evidence="2">
    <location>
        <begin position="36"/>
        <end position="59"/>
    </location>
</feature>
<dbReference type="Pfam" id="PF20567">
    <property type="entry name" value="DUF6776"/>
    <property type="match status" value="1"/>
</dbReference>
<accession>A0A916J5G2</accession>
<feature type="coiled-coil region" evidence="1">
    <location>
        <begin position="69"/>
        <end position="138"/>
    </location>
</feature>
<comment type="caution">
    <text evidence="3">The sequence shown here is derived from an EMBL/GenBank/DDBJ whole genome shotgun (WGS) entry which is preliminary data.</text>
</comment>
<sequence length="257" mass="28658">MYRTFARSRPALMLRRLRGRFGMAAPRVTVRAHIPWHWRALVTILLLISVISLVSWVYVVSSGYTGRDKTTTEQELSGLRNRVEALETEAEHLRAIGNGSEASLQIERTAQQKLGEQVKRLEAENSSLREDLAAFENLAAGEVKNRTVSIHRMLVVPAATAGDVCRYRFLLAAPVSRSDHEFKGQLQMVATVQQGGKTVIVNIPDAAAPDTRKFLVSFKYFRRIEGTFTLPANAVLKKLEVRLMQGTTVVASQQVTV</sequence>
<keyword evidence="4" id="KW-1185">Reference proteome</keyword>
<gene>
    <name evidence="3" type="ORF">GTOL_12180</name>
</gene>
<evidence type="ECO:0000256" key="1">
    <source>
        <dbReference type="SAM" id="Coils"/>
    </source>
</evidence>
<keyword evidence="1" id="KW-0175">Coiled coil</keyword>
<dbReference type="AlphaFoldDB" id="A0A916J5G2"/>
<reference evidence="3" key="1">
    <citation type="submission" date="2021-04" db="EMBL/GenBank/DDBJ databases">
        <authorList>
            <person name="Hornung B."/>
        </authorList>
    </citation>
    <scope>NUCLEOTIDE SEQUENCE</scope>
    <source>
        <strain evidence="3">G5G6</strain>
    </source>
</reference>
<dbReference type="EMBL" id="CAJQUM010000001">
    <property type="protein sequence ID" value="CAG4884297.1"/>
    <property type="molecule type" value="Genomic_DNA"/>
</dbReference>